<reference evidence="1 2" key="1">
    <citation type="submission" date="2018-11" db="EMBL/GenBank/DDBJ databases">
        <authorList>
            <consortium name="Pathogen Informatics"/>
        </authorList>
    </citation>
    <scope>NUCLEOTIDE SEQUENCE [LARGE SCALE GENOMIC DNA]</scope>
</reference>
<gene>
    <name evidence="1" type="ORF">HPBE_LOCUS4937</name>
</gene>
<evidence type="ECO:0000313" key="3">
    <source>
        <dbReference type="WBParaSite" id="HPBE_0000493601-mRNA-1"/>
    </source>
</evidence>
<sequence>MAKISPGEKLVSARWQVIELTANPGWVRGVTGKAILVLTESADFDSRYRRRNASKREETSPAAGEFTHLADDDGGVATCRCPQVGAQCRPARTVPPASVCVYSSH</sequence>
<accession>A0A3P8AT35</accession>
<protein>
    <submittedName>
        <fullName evidence="3">SH3 domain-containing protein</fullName>
    </submittedName>
</protein>
<reference evidence="3" key="2">
    <citation type="submission" date="2019-09" db="UniProtKB">
        <authorList>
            <consortium name="WormBaseParasite"/>
        </authorList>
    </citation>
    <scope>IDENTIFICATION</scope>
</reference>
<evidence type="ECO:0000313" key="1">
    <source>
        <dbReference type="EMBL" id="VDO62862.1"/>
    </source>
</evidence>
<accession>A0A183FEU2</accession>
<dbReference type="EMBL" id="UZAH01025383">
    <property type="protein sequence ID" value="VDO62862.1"/>
    <property type="molecule type" value="Genomic_DNA"/>
</dbReference>
<keyword evidence="2" id="KW-1185">Reference proteome</keyword>
<proteinExistence type="predicted"/>
<dbReference type="AlphaFoldDB" id="A0A183FEU2"/>
<evidence type="ECO:0000313" key="2">
    <source>
        <dbReference type="Proteomes" id="UP000050761"/>
    </source>
</evidence>
<dbReference type="Proteomes" id="UP000050761">
    <property type="component" value="Unassembled WGS sequence"/>
</dbReference>
<dbReference type="WBParaSite" id="HPBE_0000493601-mRNA-1">
    <property type="protein sequence ID" value="HPBE_0000493601-mRNA-1"/>
    <property type="gene ID" value="HPBE_0000493601"/>
</dbReference>
<name>A0A183FEU2_HELPZ</name>
<organism evidence="2 3">
    <name type="scientific">Heligmosomoides polygyrus</name>
    <name type="common">Parasitic roundworm</name>
    <dbReference type="NCBI Taxonomy" id="6339"/>
    <lineage>
        <taxon>Eukaryota</taxon>
        <taxon>Metazoa</taxon>
        <taxon>Ecdysozoa</taxon>
        <taxon>Nematoda</taxon>
        <taxon>Chromadorea</taxon>
        <taxon>Rhabditida</taxon>
        <taxon>Rhabditina</taxon>
        <taxon>Rhabditomorpha</taxon>
        <taxon>Strongyloidea</taxon>
        <taxon>Heligmosomidae</taxon>
        <taxon>Heligmosomoides</taxon>
    </lineage>
</organism>